<organism evidence="1 2">
    <name type="scientific">Flavobacterium cheonanense</name>
    <dbReference type="NCBI Taxonomy" id="706183"/>
    <lineage>
        <taxon>Bacteria</taxon>
        <taxon>Pseudomonadati</taxon>
        <taxon>Bacteroidota</taxon>
        <taxon>Flavobacteriia</taxon>
        <taxon>Flavobacteriales</taxon>
        <taxon>Flavobacteriaceae</taxon>
        <taxon>Flavobacterium</taxon>
    </lineage>
</organism>
<protein>
    <recommendedName>
        <fullName evidence="3">Gliding motility-associated C-terminal domain-containing protein</fullName>
    </recommendedName>
</protein>
<evidence type="ECO:0000313" key="2">
    <source>
        <dbReference type="Proteomes" id="UP001500367"/>
    </source>
</evidence>
<dbReference type="EMBL" id="BAABCT010000004">
    <property type="protein sequence ID" value="GAA4071960.1"/>
    <property type="molecule type" value="Genomic_DNA"/>
</dbReference>
<evidence type="ECO:0008006" key="3">
    <source>
        <dbReference type="Google" id="ProtNLM"/>
    </source>
</evidence>
<keyword evidence="2" id="KW-1185">Reference proteome</keyword>
<gene>
    <name evidence="1" type="ORF">GCM10022389_16490</name>
</gene>
<name>A0ABP7VR95_9FLAO</name>
<sequence>MTDASGNDITHVQTITVQDTTAPSFVEALPANVTVECSAVPTAVVLTATDNCGTATIAYNEVTTAGTCAGSYTLTRTWIATDLCGLTTTHVQTITVQDTTAPTFVEALPANVTVECSAVPTAVVLTATDNCGTATVAYNEVTTAGTCAGSYTLTRTWIATDLCGLTTTHVQTITVQDTTAPTFVEALPANVTVECSAVPAAVILTATDNCGTATVAYNEVTTAGTCAGSYTLTRTWIATDLCGLTTTHVQTITVQDTTAPSFVEALPANVTVECSAVPTAVVLTATDNCGTATIAYNEVTTAGTCAGSYTLTRTWIATDLCGLTTTHVQTITVQDTTAPTFVEALPANVTVECSAVPTAVVLTATDNCGTATIAYNEVTTAGTCAGSYTLTRTWIATDLCGLTTTHVQTITVQDTTPPSFVEALPTNVTVECSAVPTAVVLTATDNCGTATVAYNEVTTAGTCAGSYTLTRTWIATDLCGLTTTHVQTITVQDTTPPSFVEALPANVTVECSAVPTAVVLTATDNCGTATVAYNEVTTAGTCAGSYTLTRTWIATDLCGLTTTHVQTITVQDTTAPTVVTPFPTVLNATCSAIPAVPQLVFTDACSSTPITVVTNETTSTVASDGTYTIVRTWTVTDACGNGDTFMQTVNVTIPNYFQVLTTDTQCTVDIDLEVDVLSIINLQFGTQPTGGTWTDVSSSGALDFTNGVFTPLNLANGSYIVRYETNDPDCPRVFEVTIPVDKGVCTVENCVTLNIYNAVTPNGDTMNDSFVIENITNLDCYPENTVEIYNRWGVKVFDTTNYDNRNRVFTGLSEGRGTVNQSAELPTGTYFYILKYKTIEGNYVTKNGYLYLSR</sequence>
<reference evidence="2" key="1">
    <citation type="journal article" date="2019" name="Int. J. Syst. Evol. Microbiol.">
        <title>The Global Catalogue of Microorganisms (GCM) 10K type strain sequencing project: providing services to taxonomists for standard genome sequencing and annotation.</title>
        <authorList>
            <consortium name="The Broad Institute Genomics Platform"/>
            <consortium name="The Broad Institute Genome Sequencing Center for Infectious Disease"/>
            <person name="Wu L."/>
            <person name="Ma J."/>
        </authorList>
    </citation>
    <scope>NUCLEOTIDE SEQUENCE [LARGE SCALE GENOMIC DNA]</scope>
    <source>
        <strain evidence="2">JCM 17069</strain>
    </source>
</reference>
<dbReference type="Proteomes" id="UP001500367">
    <property type="component" value="Unassembled WGS sequence"/>
</dbReference>
<comment type="caution">
    <text evidence="1">The sequence shown here is derived from an EMBL/GenBank/DDBJ whole genome shotgun (WGS) entry which is preliminary data.</text>
</comment>
<dbReference type="Pfam" id="PF13585">
    <property type="entry name" value="CHU_C"/>
    <property type="match status" value="1"/>
</dbReference>
<proteinExistence type="predicted"/>
<evidence type="ECO:0000313" key="1">
    <source>
        <dbReference type="EMBL" id="GAA4071960.1"/>
    </source>
</evidence>
<accession>A0ABP7VR95</accession>